<feature type="transmembrane region" description="Helical" evidence="18">
    <location>
        <begin position="391"/>
        <end position="414"/>
    </location>
</feature>
<dbReference type="GO" id="GO:0016020">
    <property type="term" value="C:membrane"/>
    <property type="evidence" value="ECO:0007669"/>
    <property type="project" value="UniProtKB-UniRule"/>
</dbReference>
<evidence type="ECO:0000256" key="11">
    <source>
        <dbReference type="ARBA" id="ARBA00022989"/>
    </source>
</evidence>
<feature type="disulfide bond" evidence="17">
    <location>
        <begin position="112"/>
        <end position="161"/>
    </location>
</feature>
<evidence type="ECO:0000256" key="7">
    <source>
        <dbReference type="ARBA" id="ARBA00022801"/>
    </source>
</evidence>
<evidence type="ECO:0000256" key="1">
    <source>
        <dbReference type="ARBA" id="ARBA00004402"/>
    </source>
</evidence>
<dbReference type="GO" id="GO:0055036">
    <property type="term" value="C:virion membrane"/>
    <property type="evidence" value="ECO:0007669"/>
    <property type="project" value="UniProtKB-SubCell"/>
</dbReference>
<evidence type="ECO:0000256" key="18">
    <source>
        <dbReference type="RuleBase" id="RU361278"/>
    </source>
</evidence>
<organism evidence="21">
    <name type="scientific">Equine coronavirus</name>
    <dbReference type="NCBI Taxonomy" id="136187"/>
    <lineage>
        <taxon>Viruses</taxon>
        <taxon>Riboviria</taxon>
        <taxon>Orthornavirae</taxon>
        <taxon>Pisuviricota</taxon>
        <taxon>Pisoniviricetes</taxon>
        <taxon>Nidovirales</taxon>
        <taxon>Cornidovirineae</taxon>
        <taxon>Coronaviridae</taxon>
        <taxon>Orthocoronavirinae</taxon>
        <taxon>Betacoronavirus</taxon>
        <taxon>Embecovirus</taxon>
        <taxon>Betacoronavirus gravedinis</taxon>
        <taxon>Betacoronavirus 1</taxon>
    </lineage>
</organism>
<dbReference type="InterPro" id="IPR008980">
    <property type="entry name" value="Capsid_hemagglutn"/>
</dbReference>
<evidence type="ECO:0000256" key="16">
    <source>
        <dbReference type="ARBA" id="ARBA00049566"/>
    </source>
</evidence>
<sequence length="423" mass="47882">MYLLLKFLAILVAGSYGFQNPPVNIVSHINEDWFLFGDSRSDCNHINTINPRNYSYMDLNPELCNSGKISSKAGNSLFRSFHFTDFYNYTGEGQQIIFYEGVNFTPNHGFKCTASGDNAIWMQNKARFYEIVYRSMAVYRSLTFKTVAYNYSGTAVATNLCKQSSLTMNNPTFIARESGLTDYYYTSTANFSLQGCDEYIIPLCYFNGKFLSSSKYYDDSVYYFNIDTGEVFGFNSTRPTEDGIDFNCFYYRVPSGLYQAISYELMLTVPSKIICLSKPKDFTPVQVVDSRWNSARRSDNMTAIACQLPYCYFRNSTSDYKGVYDINHGDAGFTSILSGLLYNSPCFSWQGVYRFDNVSTVWPLYPFGKCPTAANLANVDGPICVYDPLPIILLGVLLGLAVIIIIALLFYFMVDNGTRLHDA</sequence>
<keyword evidence="8 17" id="KW-0946">Virion</keyword>
<comment type="catalytic activity">
    <reaction evidence="15 17">
        <text>N-acetyl-9-O-acetylneuraminate + H2O = N-acetylneuraminate + acetate + H(+)</text>
        <dbReference type="Rhea" id="RHEA:22600"/>
        <dbReference type="ChEBI" id="CHEBI:15377"/>
        <dbReference type="ChEBI" id="CHEBI:15378"/>
        <dbReference type="ChEBI" id="CHEBI:28999"/>
        <dbReference type="ChEBI" id="CHEBI:30089"/>
        <dbReference type="ChEBI" id="CHEBI:35418"/>
        <dbReference type="EC" id="3.1.1.53"/>
    </reaction>
</comment>
<comment type="subcellular location">
    <subcellularLocation>
        <location evidence="1 17 18">Host cell membrane</location>
        <topology evidence="1 17 18">Single-pass type I membrane protein</topology>
    </subcellularLocation>
    <subcellularLocation>
        <location evidence="17 18">Virion membrane</location>
        <topology evidence="17 18">Single-pass type I membrane protein</topology>
    </subcellularLocation>
    <text evidence="17 18">In infected cells becomes incorporated into the envelope of virions during virus assembly at the endoplasmic reticulum and cis Golgi. However, some may escape incorporation into virions and subsequently migrate to the cell surface.</text>
</comment>
<evidence type="ECO:0000313" key="21">
    <source>
        <dbReference type="EMBL" id="BAS18855.1"/>
    </source>
</evidence>
<dbReference type="Pfam" id="PF02710">
    <property type="entry name" value="Hema_HEFG"/>
    <property type="match status" value="1"/>
</dbReference>
<evidence type="ECO:0000256" key="15">
    <source>
        <dbReference type="ARBA" id="ARBA00047704"/>
    </source>
</evidence>
<evidence type="ECO:0000256" key="4">
    <source>
        <dbReference type="ARBA" id="ARBA00022546"/>
    </source>
</evidence>
<keyword evidence="7 17" id="KW-0378">Hydrolase</keyword>
<comment type="catalytic activity">
    <reaction evidence="16 17 18">
        <text>N-acetyl-4-O-acetylneuraminate + H2O = N-acetylneuraminate + acetate + H(+)</text>
        <dbReference type="Rhea" id="RHEA:25564"/>
        <dbReference type="ChEBI" id="CHEBI:15377"/>
        <dbReference type="ChEBI" id="CHEBI:15378"/>
        <dbReference type="ChEBI" id="CHEBI:29006"/>
        <dbReference type="ChEBI" id="CHEBI:30089"/>
        <dbReference type="ChEBI" id="CHEBI:35418"/>
        <dbReference type="EC" id="3.1.1.53"/>
    </reaction>
</comment>
<dbReference type="HAMAP" id="MF_04207">
    <property type="entry name" value="BETA_CORONA_HE"/>
    <property type="match status" value="1"/>
</dbReference>
<dbReference type="SUPFAM" id="SSF49818">
    <property type="entry name" value="Viral protein domain"/>
    <property type="match status" value="1"/>
</dbReference>
<dbReference type="Pfam" id="PF03996">
    <property type="entry name" value="Hema_esterase"/>
    <property type="match status" value="1"/>
</dbReference>
<keyword evidence="9 17" id="KW-1043">Host membrane</keyword>
<dbReference type="GO" id="GO:0046789">
    <property type="term" value="F:host cell surface receptor binding"/>
    <property type="evidence" value="ECO:0007669"/>
    <property type="project" value="UniProtKB-UniRule"/>
</dbReference>
<dbReference type="InterPro" id="IPR003860">
    <property type="entry name" value="Hemagglutn-estrase_hemagglutn"/>
</dbReference>
<dbReference type="SUPFAM" id="SSF52266">
    <property type="entry name" value="SGNH hydrolase"/>
    <property type="match status" value="1"/>
</dbReference>
<comment type="subunit">
    <text evidence="17">Homodimer; disulfide-linked. Forms a complex with the M protein in the pre-Golgi. Associates then with S-M complex to form a ternary complex S-M-HE.</text>
</comment>
<reference evidence="21" key="1">
    <citation type="journal article" date="2015" name="Arch. Virol.">
        <title>Complete genome analysis of equine coronavirus isolated in Japan.</title>
        <authorList>
            <person name="Nemoto M."/>
            <person name="Oue Y."/>
            <person name="Murakami S."/>
            <person name="Kanno T."/>
            <person name="Bannai H."/>
            <person name="Tsujimura K."/>
            <person name="Yamanaka T."/>
            <person name="Kondo T."/>
        </authorList>
    </citation>
    <scope>NUCLEOTIDE SEQUENCE [LARGE SCALE GENOMIC DNA]</scope>
    <source>
        <strain evidence="21">Obihiro12-1</strain>
    </source>
</reference>
<keyword evidence="4 17" id="KW-0348">Hemagglutinin</keyword>
<evidence type="ECO:0000256" key="13">
    <source>
        <dbReference type="ARBA" id="ARBA00023157"/>
    </source>
</evidence>
<comment type="PTM">
    <text evidence="17">N-glycosylated in the host RER.</text>
</comment>
<feature type="domain" description="Haemagglutinin-esterase glycoprotein haemagglutinin" evidence="19">
    <location>
        <begin position="127"/>
        <end position="263"/>
    </location>
</feature>
<proteinExistence type="inferred from homology"/>
<keyword evidence="14 17" id="KW-0325">Glycoprotein</keyword>
<keyword evidence="5 17" id="KW-0812">Transmembrane</keyword>
<name>A0A0K2RVN5_9BETC</name>
<keyword evidence="11 17" id="KW-1133">Transmembrane helix</keyword>
<feature type="disulfide bond" evidence="17">
    <location>
        <begin position="346"/>
        <end position="370"/>
    </location>
</feature>
<keyword evidence="6 17" id="KW-0732">Signal</keyword>
<feature type="active site" description="Charge relay system" evidence="17">
    <location>
        <position position="328"/>
    </location>
</feature>
<dbReference type="GO" id="GO:0106330">
    <property type="term" value="F:sialate 9-O-acetylesterase activity"/>
    <property type="evidence" value="ECO:0007669"/>
    <property type="project" value="RHEA"/>
</dbReference>
<dbReference type="InterPro" id="IPR042545">
    <property type="entry name" value="HEMA"/>
</dbReference>
<evidence type="ECO:0000256" key="5">
    <source>
        <dbReference type="ARBA" id="ARBA00022692"/>
    </source>
</evidence>
<dbReference type="GO" id="GO:0019064">
    <property type="term" value="P:fusion of virus membrane with host plasma membrane"/>
    <property type="evidence" value="ECO:0007669"/>
    <property type="project" value="UniProtKB-UniRule"/>
</dbReference>
<comment type="caution">
    <text evidence="17">Lacks conserved residue(s) required for the propagation of feature annotation.</text>
</comment>
<keyword evidence="12 17" id="KW-0472">Membrane</keyword>
<evidence type="ECO:0000256" key="14">
    <source>
        <dbReference type="ARBA" id="ARBA00023180"/>
    </source>
</evidence>
<gene>
    <name evidence="17 18 21" type="primary">HE</name>
</gene>
<feature type="active site" description="Charge relay system" evidence="17">
    <location>
        <position position="325"/>
    </location>
</feature>
<dbReference type="EC" id="3.1.1.53" evidence="17 18"/>
<dbReference type="GO" id="GO:0106331">
    <property type="term" value="F:sialate 4-O-acetylesterase activity"/>
    <property type="evidence" value="ECO:0007669"/>
    <property type="project" value="RHEA"/>
</dbReference>
<comment type="function">
    <text evidence="17 18">Structural protein that makes short spikes at the surface of the virus. Contains receptor binding and receptor-destroying activities. Mediates de-O-acetylation of N-acetyl-4-O-acetylneuraminic acid, which is probably the receptor determinant recognized by the virus on the surface of erythrocytes and susceptible cells. This receptor-destroying activity is important for virus release as it probably helps preventing self-aggregation and ensures the efficient spread of the progeny virus from cell to cell. May serve as a secondary viral attachment protein for initiating infection, the spike protein being the major one. May become a target for both the humoral and the cellular branches of the immune system.</text>
</comment>
<evidence type="ECO:0000259" key="19">
    <source>
        <dbReference type="Pfam" id="PF02710"/>
    </source>
</evidence>
<dbReference type="Proteomes" id="UP000130220">
    <property type="component" value="Genome"/>
</dbReference>
<feature type="topological domain" description="Intravirion" evidence="17">
    <location>
        <begin position="413"/>
        <end position="423"/>
    </location>
</feature>
<evidence type="ECO:0000256" key="6">
    <source>
        <dbReference type="ARBA" id="ARBA00022729"/>
    </source>
</evidence>
<evidence type="ECO:0000259" key="20">
    <source>
        <dbReference type="Pfam" id="PF03996"/>
    </source>
</evidence>
<protein>
    <recommendedName>
        <fullName evidence="17 18">Hemagglutinin-esterase</fullName>
        <shortName evidence="17 18">HE protein</shortName>
        <ecNumber evidence="17 18">3.1.1.53</ecNumber>
    </recommendedName>
    <alternativeName>
        <fullName evidence="17 18">E3 glycoprotein</fullName>
    </alternativeName>
</protein>
<feature type="active site" description="Nucleophile" evidence="17">
    <location>
        <position position="39"/>
    </location>
</feature>
<feature type="disulfide bond" evidence="17">
    <location>
        <begin position="43"/>
        <end position="64"/>
    </location>
</feature>
<evidence type="ECO:0000256" key="9">
    <source>
        <dbReference type="ARBA" id="ARBA00022870"/>
    </source>
</evidence>
<dbReference type="InterPro" id="IPR007142">
    <property type="entry name" value="Hemagglutn-estrase_core"/>
</dbReference>
<keyword evidence="3 17" id="KW-1032">Host cell membrane</keyword>
<dbReference type="GO" id="GO:0019031">
    <property type="term" value="C:viral envelope"/>
    <property type="evidence" value="ECO:0007669"/>
    <property type="project" value="UniProtKB-UniRule"/>
</dbReference>
<feature type="disulfide bond" evidence="17">
    <location>
        <begin position="306"/>
        <end position="311"/>
    </location>
</feature>
<evidence type="ECO:0000256" key="17">
    <source>
        <dbReference type="HAMAP-Rule" id="MF_04207"/>
    </source>
</evidence>
<dbReference type="GO" id="GO:0020002">
    <property type="term" value="C:host cell plasma membrane"/>
    <property type="evidence" value="ECO:0007669"/>
    <property type="project" value="UniProtKB-SubCell"/>
</dbReference>
<keyword evidence="10 17" id="KW-0261">Viral envelope protein</keyword>
<keyword evidence="13 17" id="KW-1015">Disulfide bond</keyword>
<feature type="domain" description="Haemagglutinin-esterase glycoprotein core" evidence="20">
    <location>
        <begin position="18"/>
        <end position="376"/>
    </location>
</feature>
<evidence type="ECO:0000256" key="3">
    <source>
        <dbReference type="ARBA" id="ARBA00022511"/>
    </source>
</evidence>
<evidence type="ECO:0000256" key="10">
    <source>
        <dbReference type="ARBA" id="ARBA00022879"/>
    </source>
</evidence>
<comment type="similarity">
    <text evidence="2 17 18">Belongs to the influenza type C/coronaviruses hemagglutinin-esterase family.</text>
</comment>
<accession>A0A0K2RVN5</accession>
<evidence type="ECO:0000256" key="12">
    <source>
        <dbReference type="ARBA" id="ARBA00023136"/>
    </source>
</evidence>
<feature type="chain" id="PRO_5023478920" description="Hemagglutinin-esterase" evidence="17">
    <location>
        <begin position="16"/>
        <end position="423"/>
    </location>
</feature>
<dbReference type="EMBL" id="LC061273">
    <property type="protein sequence ID" value="BAS18855.1"/>
    <property type="molecule type" value="Genomic_RNA"/>
</dbReference>
<dbReference type="SMR" id="A0A0K2RVN5"/>
<evidence type="ECO:0000256" key="2">
    <source>
        <dbReference type="ARBA" id="ARBA00010920"/>
    </source>
</evidence>
<evidence type="ECO:0000256" key="8">
    <source>
        <dbReference type="ARBA" id="ARBA00022844"/>
    </source>
</evidence>